<gene>
    <name evidence="2" type="ORF">EJ104_12650</name>
</gene>
<keyword evidence="1" id="KW-0472">Membrane</keyword>
<feature type="transmembrane region" description="Helical" evidence="1">
    <location>
        <begin position="15"/>
        <end position="36"/>
    </location>
</feature>
<feature type="transmembrane region" description="Helical" evidence="1">
    <location>
        <begin position="60"/>
        <end position="85"/>
    </location>
</feature>
<comment type="caution">
    <text evidence="2">The sequence shown here is derived from an EMBL/GenBank/DDBJ whole genome shotgun (WGS) entry which is preliminary data.</text>
</comment>
<reference evidence="2 3" key="1">
    <citation type="submission" date="2018-12" db="EMBL/GenBank/DDBJ databases">
        <title>Deinococcus radiophilus ATCC 27603 genome sequencing and assembly.</title>
        <authorList>
            <person name="Maclea K.S."/>
            <person name="Maynard C.R."/>
        </authorList>
    </citation>
    <scope>NUCLEOTIDE SEQUENCE [LARGE SCALE GENOMIC DNA]</scope>
    <source>
        <strain evidence="2 3">ATCC 27603</strain>
    </source>
</reference>
<protein>
    <submittedName>
        <fullName evidence="2">DUF2254 domain-containing protein</fullName>
    </submittedName>
</protein>
<name>A0A431VM73_9DEIO</name>
<evidence type="ECO:0000256" key="1">
    <source>
        <dbReference type="SAM" id="Phobius"/>
    </source>
</evidence>
<dbReference type="InterPro" id="IPR018723">
    <property type="entry name" value="DUF2254_membrane"/>
</dbReference>
<sequence length="214" mass="23234">MQRLFFRMREFTEQFWFIPALMTATALLLAELGITLEEQFGVPRGLAFVYTGGEAGARSVLGAIASSSIGTAGTIFSITIAALSFSASSMGPRLLEHFTHDRGNQITLGIFIGTFTFTLYSLRAVTGGEETPFVPHDNVTAALVLAVACVAALVYFLAHATRNINMTQTINLLREDMYRTLERSTLTQRPAEIPCPDTDFWEGGEVLRLGSAGG</sequence>
<dbReference type="OrthoDB" id="2955631at2"/>
<keyword evidence="1" id="KW-1133">Transmembrane helix</keyword>
<evidence type="ECO:0000313" key="3">
    <source>
        <dbReference type="Proteomes" id="UP000277766"/>
    </source>
</evidence>
<evidence type="ECO:0000313" key="2">
    <source>
        <dbReference type="EMBL" id="RTR22842.1"/>
    </source>
</evidence>
<dbReference type="Proteomes" id="UP000277766">
    <property type="component" value="Unassembled WGS sequence"/>
</dbReference>
<dbReference type="RefSeq" id="WP_126353355.1">
    <property type="nucleotide sequence ID" value="NZ_CP086380.1"/>
</dbReference>
<dbReference type="Pfam" id="PF10011">
    <property type="entry name" value="DUF2254"/>
    <property type="match status" value="1"/>
</dbReference>
<keyword evidence="3" id="KW-1185">Reference proteome</keyword>
<feature type="transmembrane region" description="Helical" evidence="1">
    <location>
        <begin position="106"/>
        <end position="126"/>
    </location>
</feature>
<dbReference type="EMBL" id="RXPE01000043">
    <property type="protein sequence ID" value="RTR22842.1"/>
    <property type="molecule type" value="Genomic_DNA"/>
</dbReference>
<accession>A0A431VM73</accession>
<keyword evidence="1" id="KW-0812">Transmembrane</keyword>
<dbReference type="AlphaFoldDB" id="A0A431VM73"/>
<organism evidence="2 3">
    <name type="scientific">Deinococcus radiophilus</name>
    <dbReference type="NCBI Taxonomy" id="32062"/>
    <lineage>
        <taxon>Bacteria</taxon>
        <taxon>Thermotogati</taxon>
        <taxon>Deinococcota</taxon>
        <taxon>Deinococci</taxon>
        <taxon>Deinococcales</taxon>
        <taxon>Deinococcaceae</taxon>
        <taxon>Deinococcus</taxon>
    </lineage>
</organism>
<feature type="transmembrane region" description="Helical" evidence="1">
    <location>
        <begin position="138"/>
        <end position="158"/>
    </location>
</feature>
<proteinExistence type="predicted"/>